<evidence type="ECO:0000313" key="1">
    <source>
        <dbReference type="EMBL" id="MBC5678235.1"/>
    </source>
</evidence>
<proteinExistence type="predicted"/>
<reference evidence="1 2" key="1">
    <citation type="submission" date="2020-08" db="EMBL/GenBank/DDBJ databases">
        <title>Genome public.</title>
        <authorList>
            <person name="Liu C."/>
            <person name="Sun Q."/>
        </authorList>
    </citation>
    <scope>NUCLEOTIDE SEQUENCE [LARGE SCALE GENOMIC DNA]</scope>
    <source>
        <strain evidence="1 2">NSJ-7</strain>
    </source>
</reference>
<dbReference type="Proteomes" id="UP000635828">
    <property type="component" value="Unassembled WGS sequence"/>
</dbReference>
<dbReference type="RefSeq" id="WP_186992506.1">
    <property type="nucleotide sequence ID" value="NZ_JACOOS010000013.1"/>
</dbReference>
<sequence length="154" mass="17777">MTTYEKLIDKSFSENITVIEKNLKSDAKGLCKGDRIAISRNIETTKEKGCVLAEEYYHNKTTIGNILNQKDAWSRKQEFQARMHAYNELIGLLGIVKCFESGCRNIYEMANYLDVSEDFLRESIAAYRNKYGIETIIDNYLIRFIPTLGIVKMI</sequence>
<gene>
    <name evidence="1" type="ORF">H8S22_11670</name>
</gene>
<keyword evidence="2" id="KW-1185">Reference proteome</keyword>
<evidence type="ECO:0000313" key="2">
    <source>
        <dbReference type="Proteomes" id="UP000635828"/>
    </source>
</evidence>
<dbReference type="EMBL" id="JACOOS010000013">
    <property type="protein sequence ID" value="MBC5678235.1"/>
    <property type="molecule type" value="Genomic_DNA"/>
</dbReference>
<organism evidence="1 2">
    <name type="scientific">Anaerostipes hominis</name>
    <name type="common">ex Liu et al. 2021</name>
    <dbReference type="NCBI Taxonomy" id="2763018"/>
    <lineage>
        <taxon>Bacteria</taxon>
        <taxon>Bacillati</taxon>
        <taxon>Bacillota</taxon>
        <taxon>Clostridia</taxon>
        <taxon>Lachnospirales</taxon>
        <taxon>Lachnospiraceae</taxon>
        <taxon>Anaerostipes</taxon>
    </lineage>
</organism>
<comment type="caution">
    <text evidence="1">The sequence shown here is derived from an EMBL/GenBank/DDBJ whole genome shotgun (WGS) entry which is preliminary data.</text>
</comment>
<name>A0ABR7FUE2_9FIRM</name>
<evidence type="ECO:0008006" key="3">
    <source>
        <dbReference type="Google" id="ProtNLM"/>
    </source>
</evidence>
<protein>
    <recommendedName>
        <fullName evidence="3">Toxin</fullName>
    </recommendedName>
</protein>
<accession>A0ABR7FUE2</accession>